<dbReference type="Pfam" id="PF01026">
    <property type="entry name" value="TatD_DNase"/>
    <property type="match status" value="1"/>
</dbReference>
<reference evidence="2 3" key="1">
    <citation type="journal article" date="2017" name="Front. Microbiol.">
        <title>New Insights into the Diversity of the Genus Faecalibacterium.</title>
        <authorList>
            <person name="Benevides L."/>
            <person name="Burman S."/>
            <person name="Martin R."/>
            <person name="Robert V."/>
            <person name="Thomas M."/>
            <person name="Miquel S."/>
            <person name="Chain F."/>
            <person name="Sokol H."/>
            <person name="Bermudez-Humaran L.G."/>
            <person name="Morrison M."/>
            <person name="Langella P."/>
            <person name="Azevedo V.A."/>
            <person name="Chatel J.M."/>
            <person name="Soares S."/>
        </authorList>
    </citation>
    <scope>NUCLEOTIDE SEQUENCE [LARGE SCALE GENOMIC DNA]</scope>
    <source>
        <strain evidence="2 3">CNCM I 4575</strain>
    </source>
</reference>
<dbReference type="InterPro" id="IPR018228">
    <property type="entry name" value="DNase_TatD-rel_CS"/>
</dbReference>
<organism evidence="2 3">
    <name type="scientific">Faecalibacterium prausnitzii</name>
    <dbReference type="NCBI Taxonomy" id="853"/>
    <lineage>
        <taxon>Bacteria</taxon>
        <taxon>Bacillati</taxon>
        <taxon>Bacillota</taxon>
        <taxon>Clostridia</taxon>
        <taxon>Eubacteriales</taxon>
        <taxon>Oscillospiraceae</taxon>
        <taxon>Faecalibacterium</taxon>
    </lineage>
</organism>
<dbReference type="AlphaFoldDB" id="A0A173Z8U0"/>
<protein>
    <submittedName>
        <fullName evidence="2">TatD family deoxyribonuclease</fullName>
    </submittedName>
</protein>
<evidence type="ECO:0000313" key="2">
    <source>
        <dbReference type="EMBL" id="PDX80208.1"/>
    </source>
</evidence>
<dbReference type="PANTHER" id="PTHR46124:SF2">
    <property type="entry name" value="D-AMINOACYL-TRNA DEACYLASE"/>
    <property type="match status" value="1"/>
</dbReference>
<dbReference type="Proteomes" id="UP000220005">
    <property type="component" value="Unassembled WGS sequence"/>
</dbReference>
<dbReference type="CDD" id="cd01310">
    <property type="entry name" value="TatD_DNAse"/>
    <property type="match status" value="1"/>
</dbReference>
<dbReference type="Gene3D" id="3.20.20.140">
    <property type="entry name" value="Metal-dependent hydrolases"/>
    <property type="match status" value="1"/>
</dbReference>
<dbReference type="InterPro" id="IPR032466">
    <property type="entry name" value="Metal_Hydrolase"/>
</dbReference>
<evidence type="ECO:0000313" key="3">
    <source>
        <dbReference type="Proteomes" id="UP000220005"/>
    </source>
</evidence>
<dbReference type="PROSITE" id="PS01091">
    <property type="entry name" value="TATD_3"/>
    <property type="match status" value="1"/>
</dbReference>
<dbReference type="GO" id="GO:0016788">
    <property type="term" value="F:hydrolase activity, acting on ester bonds"/>
    <property type="evidence" value="ECO:0007669"/>
    <property type="project" value="InterPro"/>
</dbReference>
<evidence type="ECO:0000256" key="1">
    <source>
        <dbReference type="ARBA" id="ARBA00022801"/>
    </source>
</evidence>
<proteinExistence type="predicted"/>
<keyword evidence="1" id="KW-0378">Hydrolase</keyword>
<comment type="caution">
    <text evidence="2">The sequence shown here is derived from an EMBL/GenBank/DDBJ whole genome shotgun (WGS) entry which is preliminary data.</text>
</comment>
<dbReference type="InterPro" id="IPR001130">
    <property type="entry name" value="TatD-like"/>
</dbReference>
<dbReference type="SUPFAM" id="SSF51556">
    <property type="entry name" value="Metallo-dependent hydrolases"/>
    <property type="match status" value="1"/>
</dbReference>
<sequence>MTGPIFDTHAHYSARAFDADRFALLDSLPAKGVVGVCEQATHSGDAPRVLELAHKYPWVVAAIGIHPESLLAPEDCGEEGPAPTVSVYGGDWAAEMKALAPYYDDPKVVAVGECGLDYHWPVPKDAQLALFEAEIRLALELDKPIIVHDRNAHADIYALLKKYQPKGIVHCYSGSADDALWLAKQGLYFGFGGACTFKGAKRAAKAIAALPLEQIVLETDCPYMAPEPVRGTRCDSSLIRYVGEYIAQIKGVREEAVFRQTAENAKQVYQL</sequence>
<dbReference type="RefSeq" id="WP_055189820.1">
    <property type="nucleotide sequence ID" value="NZ_NMTY01000032.1"/>
</dbReference>
<dbReference type="EMBL" id="NMTY01000032">
    <property type="protein sequence ID" value="PDX80208.1"/>
    <property type="molecule type" value="Genomic_DNA"/>
</dbReference>
<dbReference type="PANTHER" id="PTHR46124">
    <property type="entry name" value="D-AMINOACYL-TRNA DEACYLASE"/>
    <property type="match status" value="1"/>
</dbReference>
<gene>
    <name evidence="2" type="ORF">CGS58_13380</name>
</gene>
<name>A0A173Z8U0_9FIRM</name>
<accession>A0A173Z8U0</accession>
<dbReference type="PIRSF" id="PIRSF005902">
    <property type="entry name" value="DNase_TatD"/>
    <property type="match status" value="1"/>
</dbReference>
<dbReference type="OrthoDB" id="9810005at2"/>